<organism evidence="2 3">
    <name type="scientific">Rhodocytophaga aerolata</name>
    <dbReference type="NCBI Taxonomy" id="455078"/>
    <lineage>
        <taxon>Bacteria</taxon>
        <taxon>Pseudomonadati</taxon>
        <taxon>Bacteroidota</taxon>
        <taxon>Cytophagia</taxon>
        <taxon>Cytophagales</taxon>
        <taxon>Rhodocytophagaceae</taxon>
        <taxon>Rhodocytophaga</taxon>
    </lineage>
</organism>
<keyword evidence="2" id="KW-0326">Glycosidase</keyword>
<dbReference type="InterPro" id="IPR050325">
    <property type="entry name" value="Prot/Nucl_acid_deglycase"/>
</dbReference>
<evidence type="ECO:0000313" key="2">
    <source>
        <dbReference type="EMBL" id="MDO1448189.1"/>
    </source>
</evidence>
<dbReference type="Proteomes" id="UP001168528">
    <property type="component" value="Unassembled WGS sequence"/>
</dbReference>
<reference evidence="2" key="1">
    <citation type="submission" date="2023-07" db="EMBL/GenBank/DDBJ databases">
        <title>The genome sequence of Rhodocytophaga aerolata KACC 12507.</title>
        <authorList>
            <person name="Zhang X."/>
        </authorList>
    </citation>
    <scope>NUCLEOTIDE SEQUENCE</scope>
    <source>
        <strain evidence="2">KACC 12507</strain>
    </source>
</reference>
<dbReference type="CDD" id="cd03140">
    <property type="entry name" value="GATase1_PfpI_3"/>
    <property type="match status" value="1"/>
</dbReference>
<evidence type="ECO:0000259" key="1">
    <source>
        <dbReference type="Pfam" id="PF01965"/>
    </source>
</evidence>
<dbReference type="GO" id="GO:0016798">
    <property type="term" value="F:hydrolase activity, acting on glycosyl bonds"/>
    <property type="evidence" value="ECO:0007669"/>
    <property type="project" value="UniProtKB-KW"/>
</dbReference>
<dbReference type="Gene3D" id="3.40.50.880">
    <property type="match status" value="1"/>
</dbReference>
<sequence length="205" mass="22364">MKNRICALFLFDGYADWEPAMAIANLNKYSDFTIVPFSISGQPVTSMGGIQVIPQKSLSQIEADPIDLLLLPGGDAWEESGEANTALEALVNKLISQKKVIAAICGATLLLARMGLVNTIPHTSNGLQYLKQHCPSYQGEAFYQQQPCVAAEGIITANGAAMIEFAHSIYHTFQLFDDQMLDNIQALYKSGGMINRFQEQDASAE</sequence>
<keyword evidence="2" id="KW-0315">Glutamine amidotransferase</keyword>
<dbReference type="InterPro" id="IPR002818">
    <property type="entry name" value="DJ-1/PfpI"/>
</dbReference>
<comment type="caution">
    <text evidence="2">The sequence shown here is derived from an EMBL/GenBank/DDBJ whole genome shotgun (WGS) entry which is preliminary data.</text>
</comment>
<dbReference type="Pfam" id="PF01965">
    <property type="entry name" value="DJ-1_PfpI"/>
    <property type="match status" value="1"/>
</dbReference>
<dbReference type="InterPro" id="IPR029062">
    <property type="entry name" value="Class_I_gatase-like"/>
</dbReference>
<dbReference type="EMBL" id="JAUKPO010000010">
    <property type="protein sequence ID" value="MDO1448189.1"/>
    <property type="molecule type" value="Genomic_DNA"/>
</dbReference>
<gene>
    <name evidence="2" type="ORF">Q0590_18085</name>
</gene>
<name>A0ABT8R896_9BACT</name>
<proteinExistence type="predicted"/>
<accession>A0ABT8R896</accession>
<dbReference type="SUPFAM" id="SSF52317">
    <property type="entry name" value="Class I glutamine amidotransferase-like"/>
    <property type="match status" value="1"/>
</dbReference>
<dbReference type="RefSeq" id="WP_302038990.1">
    <property type="nucleotide sequence ID" value="NZ_JAUKPO010000010.1"/>
</dbReference>
<keyword evidence="3" id="KW-1185">Reference proteome</keyword>
<dbReference type="PANTHER" id="PTHR48094:SF19">
    <property type="entry name" value="DJ-1_PFPI DOMAIN-CONTAINING PROTEIN"/>
    <property type="match status" value="1"/>
</dbReference>
<protein>
    <submittedName>
        <fullName evidence="2">Type 1 glutamine amidotransferase family protein</fullName>
        <ecNumber evidence="2">3.2.-.-</ecNumber>
    </submittedName>
</protein>
<evidence type="ECO:0000313" key="3">
    <source>
        <dbReference type="Proteomes" id="UP001168528"/>
    </source>
</evidence>
<feature type="domain" description="DJ-1/PfpI" evidence="1">
    <location>
        <begin position="7"/>
        <end position="169"/>
    </location>
</feature>
<dbReference type="EC" id="3.2.-.-" evidence="2"/>
<keyword evidence="2" id="KW-0378">Hydrolase</keyword>
<dbReference type="PANTHER" id="PTHR48094">
    <property type="entry name" value="PROTEIN/NUCLEIC ACID DEGLYCASE DJ-1-RELATED"/>
    <property type="match status" value="1"/>
</dbReference>